<organism evidence="8 9">
    <name type="scientific">Rasiella rasia</name>
    <dbReference type="NCBI Taxonomy" id="2744027"/>
    <lineage>
        <taxon>Bacteria</taxon>
        <taxon>Pseudomonadati</taxon>
        <taxon>Bacteroidota</taxon>
        <taxon>Flavobacteriia</taxon>
        <taxon>Flavobacteriales</taxon>
        <taxon>Flavobacteriaceae</taxon>
        <taxon>Rasiella</taxon>
    </lineage>
</organism>
<name>A0A6G6GKE5_9FLAO</name>
<dbReference type="GO" id="GO:0046872">
    <property type="term" value="F:metal ion binding"/>
    <property type="evidence" value="ECO:0007669"/>
    <property type="project" value="UniProtKB-KW"/>
</dbReference>
<sequence length="177" mass="19781">MEKSYKEYLNHITTLVFDVDGVLTDGTITITTEGEMYRSMHIKDGYALKTAIDQGLHVCIISGGSNEGVRKRLQGLGITDIYLGTHQKTDTLKKYLSDNKLSAENTLYMGDDIPDYYVMQEVGLPCCPQDAVPEIKELSKYVSHKKGGEGCVRDIIEQVLKVQGKWISKSSFSAKYD</sequence>
<dbReference type="InterPro" id="IPR023214">
    <property type="entry name" value="HAD_sf"/>
</dbReference>
<dbReference type="Proteomes" id="UP000505306">
    <property type="component" value="Chromosome"/>
</dbReference>
<evidence type="ECO:0000313" key="8">
    <source>
        <dbReference type="EMBL" id="QIE58960.1"/>
    </source>
</evidence>
<dbReference type="GO" id="GO:0016788">
    <property type="term" value="F:hydrolase activity, acting on ester bonds"/>
    <property type="evidence" value="ECO:0007669"/>
    <property type="project" value="InterPro"/>
</dbReference>
<evidence type="ECO:0000313" key="9">
    <source>
        <dbReference type="Proteomes" id="UP000505306"/>
    </source>
</evidence>
<accession>A0A6G6GKE5</accession>
<evidence type="ECO:0000256" key="2">
    <source>
        <dbReference type="ARBA" id="ARBA00005893"/>
    </source>
</evidence>
<dbReference type="AlphaFoldDB" id="A0A6G6GKE5"/>
<evidence type="ECO:0000256" key="4">
    <source>
        <dbReference type="ARBA" id="ARBA00022723"/>
    </source>
</evidence>
<feature type="binding site" evidence="7">
    <location>
        <position position="20"/>
    </location>
    <ligand>
        <name>substrate</name>
    </ligand>
</feature>
<comment type="similarity">
    <text evidence="2">Belongs to the KdsC family.</text>
</comment>
<keyword evidence="5 8" id="KW-0378">Hydrolase</keyword>
<keyword evidence="6 7" id="KW-0460">Magnesium</keyword>
<dbReference type="InterPro" id="IPR036412">
    <property type="entry name" value="HAD-like_sf"/>
</dbReference>
<keyword evidence="4 7" id="KW-0479">Metal-binding</keyword>
<dbReference type="PIRSF" id="PIRSF006118">
    <property type="entry name" value="KDO8-P_Ptase"/>
    <property type="match status" value="1"/>
</dbReference>
<evidence type="ECO:0000256" key="6">
    <source>
        <dbReference type="ARBA" id="ARBA00022842"/>
    </source>
</evidence>
<dbReference type="SUPFAM" id="SSF56784">
    <property type="entry name" value="HAD-like"/>
    <property type="match status" value="1"/>
</dbReference>
<feature type="binding site" evidence="7">
    <location>
        <position position="111"/>
    </location>
    <ligand>
        <name>Mg(2+)</name>
        <dbReference type="ChEBI" id="CHEBI:18420"/>
    </ligand>
</feature>
<dbReference type="PANTHER" id="PTHR21485">
    <property type="entry name" value="HAD SUPERFAMILY MEMBERS CMAS AND KDSC"/>
    <property type="match status" value="1"/>
</dbReference>
<keyword evidence="9" id="KW-1185">Reference proteome</keyword>
<dbReference type="GO" id="GO:0008781">
    <property type="term" value="F:N-acylneuraminate cytidylyltransferase activity"/>
    <property type="evidence" value="ECO:0007669"/>
    <property type="project" value="TreeGrafter"/>
</dbReference>
<evidence type="ECO:0000256" key="1">
    <source>
        <dbReference type="ARBA" id="ARBA00001946"/>
    </source>
</evidence>
<dbReference type="RefSeq" id="WP_164678991.1">
    <property type="nucleotide sequence ID" value="NZ_CP049057.1"/>
</dbReference>
<dbReference type="FunFam" id="3.40.50.1000:FF:000029">
    <property type="entry name" value="3-deoxy-D-manno-octulosonate 8-phosphate phosphatase KdsC"/>
    <property type="match status" value="1"/>
</dbReference>
<dbReference type="InterPro" id="IPR050793">
    <property type="entry name" value="CMP-NeuNAc_synthase"/>
</dbReference>
<gene>
    <name evidence="8" type="ORF">G5B37_05105</name>
</gene>
<dbReference type="CDD" id="cd01630">
    <property type="entry name" value="HAD_KDO-like"/>
    <property type="match status" value="1"/>
</dbReference>
<comment type="subunit">
    <text evidence="3">Homotetramer.</text>
</comment>
<evidence type="ECO:0000256" key="7">
    <source>
        <dbReference type="PIRSR" id="PIRSR006118-2"/>
    </source>
</evidence>
<comment type="cofactor">
    <cofactor evidence="1 7">
        <name>Mg(2+)</name>
        <dbReference type="ChEBI" id="CHEBI:18420"/>
    </cofactor>
</comment>
<dbReference type="SFLD" id="SFLDS00003">
    <property type="entry name" value="Haloacid_Dehalogenase"/>
    <property type="match status" value="1"/>
</dbReference>
<dbReference type="SFLD" id="SFLDG01138">
    <property type="entry name" value="C1.6.2:_Deoxy-d-mannose-octulo"/>
    <property type="match status" value="1"/>
</dbReference>
<evidence type="ECO:0000256" key="3">
    <source>
        <dbReference type="ARBA" id="ARBA00011881"/>
    </source>
</evidence>
<protein>
    <submittedName>
        <fullName evidence="8">HAD-IIIA family hydrolase</fullName>
    </submittedName>
</protein>
<dbReference type="SFLD" id="SFLDG01136">
    <property type="entry name" value="C1.6:_Phosphoserine_Phosphatas"/>
    <property type="match status" value="1"/>
</dbReference>
<dbReference type="PANTHER" id="PTHR21485:SF3">
    <property type="entry name" value="N-ACYLNEURAMINATE CYTIDYLYLTRANSFERASE"/>
    <property type="match status" value="1"/>
</dbReference>
<feature type="binding site" evidence="7">
    <location>
        <position position="18"/>
    </location>
    <ligand>
        <name>Mg(2+)</name>
        <dbReference type="ChEBI" id="CHEBI:18420"/>
    </ligand>
</feature>
<dbReference type="InterPro" id="IPR010023">
    <property type="entry name" value="KdsC_fam"/>
</dbReference>
<dbReference type="Gene3D" id="3.40.50.1000">
    <property type="entry name" value="HAD superfamily/HAD-like"/>
    <property type="match status" value="1"/>
</dbReference>
<proteinExistence type="inferred from homology"/>
<dbReference type="EMBL" id="CP049057">
    <property type="protein sequence ID" value="QIE58960.1"/>
    <property type="molecule type" value="Genomic_DNA"/>
</dbReference>
<dbReference type="Pfam" id="PF08282">
    <property type="entry name" value="Hydrolase_3"/>
    <property type="match status" value="1"/>
</dbReference>
<dbReference type="NCBIfam" id="TIGR01670">
    <property type="entry name" value="KdsC-phosphatas"/>
    <property type="match status" value="1"/>
</dbReference>
<evidence type="ECO:0000256" key="5">
    <source>
        <dbReference type="ARBA" id="ARBA00022801"/>
    </source>
</evidence>
<reference evidence="8 9" key="1">
    <citation type="submission" date="2020-02" db="EMBL/GenBank/DDBJ databases">
        <title>Complete genome sequence of Flavobacteriaceae bacterium.</title>
        <authorList>
            <person name="Kim S.-J."/>
            <person name="Kim Y.-S."/>
            <person name="Kim K.-H."/>
        </authorList>
    </citation>
    <scope>NUCLEOTIDE SEQUENCE [LARGE SCALE GENOMIC DNA]</scope>
    <source>
        <strain evidence="8 9">RR4-40</strain>
    </source>
</reference>
<dbReference type="KEGG" id="mgel:G5B37_05105"/>